<dbReference type="PANTHER" id="PTHR21364">
    <property type="entry name" value="GENERAL ODORANT-BINDING PROTEIN 19A"/>
    <property type="match status" value="1"/>
</dbReference>
<dbReference type="Pfam" id="PF01395">
    <property type="entry name" value="PBP_GOBP"/>
    <property type="match status" value="1"/>
</dbReference>
<keyword evidence="3" id="KW-1185">Reference proteome</keyword>
<sequence>MIVKFFCKNYHLYFVVLILFLNLNQINSQTITQELTKMELHAIEAKILEECRIKFSISKSVMDRFLNSNSTIPTSQQFKCMLGCFASSMGFVSQQKVNWDMIKLEQSIYHEEKDDKERALQAVDNCKRIVTEGVDSCEISYQLGRCLQEEYRKGCIGGCNR</sequence>
<evidence type="ECO:0000313" key="3">
    <source>
        <dbReference type="Proteomes" id="UP001461498"/>
    </source>
</evidence>
<evidence type="ECO:0000256" key="1">
    <source>
        <dbReference type="SAM" id="SignalP"/>
    </source>
</evidence>
<gene>
    <name evidence="2" type="ORF">O3M35_000855</name>
</gene>
<keyword evidence="1" id="KW-0732">Signal</keyword>
<dbReference type="SUPFAM" id="SSF47565">
    <property type="entry name" value="Insect pheromone/odorant-binding proteins"/>
    <property type="match status" value="1"/>
</dbReference>
<accession>A0AAW1DSD4</accession>
<dbReference type="CDD" id="cd23992">
    <property type="entry name" value="PBP_GOBP"/>
    <property type="match status" value="1"/>
</dbReference>
<dbReference type="InterPro" id="IPR036728">
    <property type="entry name" value="PBP_GOBP_sf"/>
</dbReference>
<dbReference type="SMART" id="SM00708">
    <property type="entry name" value="PhBP"/>
    <property type="match status" value="1"/>
</dbReference>
<feature type="signal peptide" evidence="1">
    <location>
        <begin position="1"/>
        <end position="28"/>
    </location>
</feature>
<dbReference type="EMBL" id="JAPXFL010000001">
    <property type="protein sequence ID" value="KAK9512418.1"/>
    <property type="molecule type" value="Genomic_DNA"/>
</dbReference>
<dbReference type="InterPro" id="IPR006170">
    <property type="entry name" value="PBP/GOBP"/>
</dbReference>
<dbReference type="Proteomes" id="UP001461498">
    <property type="component" value="Unassembled WGS sequence"/>
</dbReference>
<name>A0AAW1DSD4_9HEMI</name>
<dbReference type="GO" id="GO:0005549">
    <property type="term" value="F:odorant binding"/>
    <property type="evidence" value="ECO:0007669"/>
    <property type="project" value="InterPro"/>
</dbReference>
<dbReference type="PANTHER" id="PTHR21364:SF2">
    <property type="entry name" value="GENERAL ODORANT-BINDING PROTEIN 19A"/>
    <property type="match status" value="1"/>
</dbReference>
<proteinExistence type="predicted"/>
<evidence type="ECO:0000313" key="2">
    <source>
        <dbReference type="EMBL" id="KAK9512418.1"/>
    </source>
</evidence>
<protein>
    <submittedName>
        <fullName evidence="2">Uncharacterized protein</fullName>
    </submittedName>
</protein>
<comment type="caution">
    <text evidence="2">The sequence shown here is derived from an EMBL/GenBank/DDBJ whole genome shotgun (WGS) entry which is preliminary data.</text>
</comment>
<organism evidence="2 3">
    <name type="scientific">Rhynocoris fuscipes</name>
    <dbReference type="NCBI Taxonomy" id="488301"/>
    <lineage>
        <taxon>Eukaryota</taxon>
        <taxon>Metazoa</taxon>
        <taxon>Ecdysozoa</taxon>
        <taxon>Arthropoda</taxon>
        <taxon>Hexapoda</taxon>
        <taxon>Insecta</taxon>
        <taxon>Pterygota</taxon>
        <taxon>Neoptera</taxon>
        <taxon>Paraneoptera</taxon>
        <taxon>Hemiptera</taxon>
        <taxon>Heteroptera</taxon>
        <taxon>Panheteroptera</taxon>
        <taxon>Cimicomorpha</taxon>
        <taxon>Reduviidae</taxon>
        <taxon>Harpactorinae</taxon>
        <taxon>Harpactorini</taxon>
        <taxon>Rhynocoris</taxon>
    </lineage>
</organism>
<dbReference type="AlphaFoldDB" id="A0AAW1DSD4"/>
<reference evidence="2 3" key="1">
    <citation type="submission" date="2022-12" db="EMBL/GenBank/DDBJ databases">
        <title>Chromosome-level genome assembly of true bugs.</title>
        <authorList>
            <person name="Ma L."/>
            <person name="Li H."/>
        </authorList>
    </citation>
    <scope>NUCLEOTIDE SEQUENCE [LARGE SCALE GENOMIC DNA]</scope>
    <source>
        <strain evidence="2">Lab_2022b</strain>
    </source>
</reference>
<dbReference type="Gene3D" id="1.10.238.20">
    <property type="entry name" value="Pheromone/general odorant binding protein domain"/>
    <property type="match status" value="1"/>
</dbReference>
<feature type="chain" id="PRO_5043799779" evidence="1">
    <location>
        <begin position="29"/>
        <end position="161"/>
    </location>
</feature>